<proteinExistence type="predicted"/>
<evidence type="ECO:0000313" key="1">
    <source>
        <dbReference type="EMBL" id="MDN4160023.1"/>
    </source>
</evidence>
<keyword evidence="2" id="KW-1185">Reference proteome</keyword>
<dbReference type="RefSeq" id="WP_300958894.1">
    <property type="nucleotide sequence ID" value="NZ_JAUHJR010000001.1"/>
</dbReference>
<name>A0ABT8EPS3_9ACTN</name>
<accession>A0ABT8EPS3</accession>
<dbReference type="Proteomes" id="UP001168537">
    <property type="component" value="Unassembled WGS sequence"/>
</dbReference>
<sequence length="234" mass="24904">MTDVRPLAALPAKVGGAVIATAVRGLAAVRPAEKPMHPTGRVLRGRLQRHGLTPGIGVPFVDQAGVDEVVARESNGIGLPAGMPDIHGLAIKVPLGGASYDDVRAGRGSHADVLLSTNGWGPVSRFLVVPSAGMTTRPLTTLFPYRGPQGSVLLGARYVDDRHVELAVAGLRTDWRVFADLHLEPEQPGPTGDGVDDPDLEFDAILNELPGLPNHDWVRRVRAPAYAVARRSRR</sequence>
<organism evidence="1 2">
    <name type="scientific">Nocardioides abyssi</name>
    <dbReference type="NCBI Taxonomy" id="3058370"/>
    <lineage>
        <taxon>Bacteria</taxon>
        <taxon>Bacillati</taxon>
        <taxon>Actinomycetota</taxon>
        <taxon>Actinomycetes</taxon>
        <taxon>Propionibacteriales</taxon>
        <taxon>Nocardioidaceae</taxon>
        <taxon>Nocardioides</taxon>
    </lineage>
</organism>
<comment type="caution">
    <text evidence="1">The sequence shown here is derived from an EMBL/GenBank/DDBJ whole genome shotgun (WGS) entry which is preliminary data.</text>
</comment>
<evidence type="ECO:0008006" key="3">
    <source>
        <dbReference type="Google" id="ProtNLM"/>
    </source>
</evidence>
<reference evidence="1" key="1">
    <citation type="submission" date="2023-06" db="EMBL/GenBank/DDBJ databases">
        <title>Draft genome sequence of Nocardioides sp. SOB72.</title>
        <authorList>
            <person name="Zhang G."/>
        </authorList>
    </citation>
    <scope>NUCLEOTIDE SEQUENCE</scope>
    <source>
        <strain evidence="1">SOB72</strain>
    </source>
</reference>
<dbReference type="EMBL" id="JAUHJR010000001">
    <property type="protein sequence ID" value="MDN4160023.1"/>
    <property type="molecule type" value="Genomic_DNA"/>
</dbReference>
<evidence type="ECO:0000313" key="2">
    <source>
        <dbReference type="Proteomes" id="UP001168537"/>
    </source>
</evidence>
<protein>
    <recommendedName>
        <fullName evidence="3">Phosphodiesterase</fullName>
    </recommendedName>
</protein>
<gene>
    <name evidence="1" type="ORF">QWY29_01550</name>
</gene>